<dbReference type="GO" id="GO:0006952">
    <property type="term" value="P:defense response"/>
    <property type="evidence" value="ECO:0007669"/>
    <property type="project" value="UniProtKB-KW"/>
</dbReference>
<dbReference type="InterPro" id="IPR000424">
    <property type="entry name" value="Primosome_PriB/ssb"/>
</dbReference>
<keyword evidence="4" id="KW-0611">Plant defense</keyword>
<evidence type="ECO:0000256" key="6">
    <source>
        <dbReference type="PROSITE-ProRule" id="PRU00252"/>
    </source>
</evidence>
<dbReference type="SUPFAM" id="SSF50249">
    <property type="entry name" value="Nucleic acid-binding proteins"/>
    <property type="match status" value="1"/>
</dbReference>
<dbReference type="FunFam" id="1.10.10.10:FF:000322">
    <property type="entry name" value="Probable disease resistance protein At1g63360"/>
    <property type="match status" value="1"/>
</dbReference>
<proteinExistence type="inferred from homology"/>
<evidence type="ECO:0000313" key="10">
    <source>
        <dbReference type="EMBL" id="BBH01281.1"/>
    </source>
</evidence>
<dbReference type="PANTHER" id="PTHR33463:SF183">
    <property type="entry name" value="NB-ARC DOMAIN DISEASE RESISTANCE PROTEIN"/>
    <property type="match status" value="1"/>
</dbReference>
<dbReference type="Gene3D" id="3.80.10.10">
    <property type="entry name" value="Ribonuclease Inhibitor"/>
    <property type="match status" value="2"/>
</dbReference>
<feature type="compositionally biased region" description="Pro residues" evidence="7">
    <location>
        <begin position="1051"/>
        <end position="1061"/>
    </location>
</feature>
<dbReference type="SUPFAM" id="SSF52058">
    <property type="entry name" value="L domain-like"/>
    <property type="match status" value="1"/>
</dbReference>
<keyword evidence="5 6" id="KW-0238">DNA-binding</keyword>
<dbReference type="PROSITE" id="PS50935">
    <property type="entry name" value="SSB"/>
    <property type="match status" value="1"/>
</dbReference>
<dbReference type="InterPro" id="IPR058922">
    <property type="entry name" value="WHD_DRP"/>
</dbReference>
<feature type="region of interest" description="Disordered" evidence="7">
    <location>
        <begin position="1034"/>
        <end position="1066"/>
    </location>
</feature>
<accession>A0A4Y1RAQ2</accession>
<evidence type="ECO:0000259" key="8">
    <source>
        <dbReference type="Pfam" id="PF00931"/>
    </source>
</evidence>
<protein>
    <submittedName>
        <fullName evidence="10">NB-ARC domain-containing disease resistance protein</fullName>
    </submittedName>
</protein>
<dbReference type="InterPro" id="IPR036388">
    <property type="entry name" value="WH-like_DNA-bd_sf"/>
</dbReference>
<evidence type="ECO:0000256" key="2">
    <source>
        <dbReference type="ARBA" id="ARBA00022614"/>
    </source>
</evidence>
<dbReference type="PANTHER" id="PTHR33463">
    <property type="entry name" value="NB-ARC DOMAIN-CONTAINING PROTEIN-RELATED"/>
    <property type="match status" value="1"/>
</dbReference>
<evidence type="ECO:0000256" key="7">
    <source>
        <dbReference type="SAM" id="MobiDB-lite"/>
    </source>
</evidence>
<evidence type="ECO:0000256" key="4">
    <source>
        <dbReference type="ARBA" id="ARBA00022821"/>
    </source>
</evidence>
<dbReference type="InterPro" id="IPR012340">
    <property type="entry name" value="NA-bd_OB-fold"/>
</dbReference>
<dbReference type="InterPro" id="IPR002182">
    <property type="entry name" value="NB-ARC"/>
</dbReference>
<feature type="compositionally biased region" description="Polar residues" evidence="7">
    <location>
        <begin position="1034"/>
        <end position="1045"/>
    </location>
</feature>
<dbReference type="Gene3D" id="1.10.10.10">
    <property type="entry name" value="Winged helix-like DNA-binding domain superfamily/Winged helix DNA-binding domain"/>
    <property type="match status" value="1"/>
</dbReference>
<dbReference type="GO" id="GO:0003697">
    <property type="term" value="F:single-stranded DNA binding"/>
    <property type="evidence" value="ECO:0007669"/>
    <property type="project" value="InterPro"/>
</dbReference>
<keyword evidence="3" id="KW-0677">Repeat</keyword>
<dbReference type="GO" id="GO:0043531">
    <property type="term" value="F:ADP binding"/>
    <property type="evidence" value="ECO:0007669"/>
    <property type="project" value="InterPro"/>
</dbReference>
<sequence length="1427" mass="161599">TVAIIASVCGCVTVVINLISAPCIRETVTKRYHFFKKRRERLEVLESKWNDLGRRLYEVKRESKGKVVLKSFKNSEWLETAEKLMKDANPLHFREQISDINHFYEAPKCFSQYNAGKEIEDLIGQLDAVHNEGKDFLLVDHAVVVGRLRGSSRTRLLGEAENKIKEIKGYVTGKDFQTIRVHGMPGSGKTEIVSAVNDSILNDYQACSMASSSPSTLPIPDNSPRDHFDKVIWVTVEHEGTESSIDNLQNKIAEQLKIDLKTAGESRADTLANELNELTFLIILDNMQNDFPLKLIGIPVPTKENGCKIIIVSRSLPVCPDIRIGTYVKIQPLSSGEAQTLFEIEAGIELSKLREDTRANAKKMIDEWECLPFTIIWLAQTLKELKNNGGSHVDHVVAWNATFDMLKESPDILDGMNEKAFNILKDSYDALKEETKKCFLYCALYPSGHLIEKKELVEYWFWEGLINGNERSGHIEDMGQAKKIFYELIRAHLVEEIDSPQDQQGLLAVKGKHRMIKMRNLARKMAVHLTTPGQFLIKAGEKLPHAQLHLQQEKYLSGVERASLMTNKIRAIMEQPNFSNLSTLLLQNNPIIHLHKISFSASYLKKLTALLLRNCPNLKSLPSLENSEELLLLDLSDTPITKLPDGMEKLTKLIRLNLSRTCVGEFRAEVVHALVSLEEVLMITNDDSVAGSLLKGASSIEKLGFLSRLAILQAKFPDVEAFNSYVVSKTHHLYKLKVYLGDVSCTHETKIRKNSILFIKSDSHVKGQPVTLPGETYELHVIRNLDLHWLPSYSLDSLKVINISGCESLVYLFKRDTLYNLPNIEKISVEKCPKMKALIESKGDSGDLLPFQLQPHLDHLKVIHISDCENLVYLFRIEMLQSLPKLKKISIRRRQVNNYNTANEPKELVLVDPLELNKTEYEGKMKGNNPDQEQTIWSFPELKMEIITSHQPNPSTFSVSKRMMNRNSSFDHKGVFLQSTTQLTPHHISNLQTAMSSPQSKLDKDIRAAVLAITTKKRLLPLRPLQLLQSHYATTTGKTKPKTQNTKTITKPPPSEPPPKVDWPRPVEVPFQPKVANSVRLIGHVHTPLQSQATPDGNLWAATILSSSSSSSHPLKMPIIFEGDLAHIASLHLKENDFVFVAGSLRSDLLHLNASKGQTPLQVMVHTLYFVEESSQTKKSSKDDRQEEKTIDHTAGVKEDVEKSWKNLLTWKDLLAKPHEWWDIRLKEDNPKAAAFERKNNGEVLRIDDSTPEWIRNKLDSTTFDQKPISDSCETSLKKDGDSTLGPWRDLLDNPKQWRDYRKPKLNGLVNPNYPDFKSKDGSHALWLNKAPQPVLSELEGMEFGVQIQKSKQAKESRGDESWKDLVENPGKWWDNRLEKRNKNGPDFKHKETGEALWLSSSPAWVLPKLPPLRTKQAVTIGNTPPA</sequence>
<dbReference type="InterPro" id="IPR032675">
    <property type="entry name" value="LRR_dom_sf"/>
</dbReference>
<feature type="domain" description="Disease resistance protein winged helix" evidence="9">
    <location>
        <begin position="444"/>
        <end position="499"/>
    </location>
</feature>
<dbReference type="EMBL" id="AP019300">
    <property type="protein sequence ID" value="BBH01281.1"/>
    <property type="molecule type" value="Genomic_DNA"/>
</dbReference>
<dbReference type="Gene3D" id="3.40.50.300">
    <property type="entry name" value="P-loop containing nucleotide triphosphate hydrolases"/>
    <property type="match status" value="1"/>
</dbReference>
<organism evidence="10">
    <name type="scientific">Prunus dulcis</name>
    <name type="common">Almond</name>
    <name type="synonym">Amygdalus dulcis</name>
    <dbReference type="NCBI Taxonomy" id="3755"/>
    <lineage>
        <taxon>Eukaryota</taxon>
        <taxon>Viridiplantae</taxon>
        <taxon>Streptophyta</taxon>
        <taxon>Embryophyta</taxon>
        <taxon>Tracheophyta</taxon>
        <taxon>Spermatophyta</taxon>
        <taxon>Magnoliopsida</taxon>
        <taxon>eudicotyledons</taxon>
        <taxon>Gunneridae</taxon>
        <taxon>Pentapetalae</taxon>
        <taxon>rosids</taxon>
        <taxon>fabids</taxon>
        <taxon>Rosales</taxon>
        <taxon>Rosaceae</taxon>
        <taxon>Amygdaloideae</taxon>
        <taxon>Amygdaleae</taxon>
        <taxon>Prunus</taxon>
    </lineage>
</organism>
<dbReference type="Pfam" id="PF23559">
    <property type="entry name" value="WHD_DRP"/>
    <property type="match status" value="1"/>
</dbReference>
<dbReference type="InterPro" id="IPR027417">
    <property type="entry name" value="P-loop_NTPase"/>
</dbReference>
<gene>
    <name evidence="10" type="ORF">Prudu_011505</name>
</gene>
<evidence type="ECO:0000256" key="1">
    <source>
        <dbReference type="ARBA" id="ARBA00008894"/>
    </source>
</evidence>
<evidence type="ECO:0000256" key="3">
    <source>
        <dbReference type="ARBA" id="ARBA00022737"/>
    </source>
</evidence>
<dbReference type="Pfam" id="PF00931">
    <property type="entry name" value="NB-ARC"/>
    <property type="match status" value="1"/>
</dbReference>
<feature type="domain" description="NB-ARC" evidence="8">
    <location>
        <begin position="225"/>
        <end position="345"/>
    </location>
</feature>
<comment type="similarity">
    <text evidence="1">Belongs to the disease resistance NB-LRR family.</text>
</comment>
<dbReference type="SUPFAM" id="SSF52540">
    <property type="entry name" value="P-loop containing nucleoside triphosphate hydrolases"/>
    <property type="match status" value="1"/>
</dbReference>
<reference evidence="10" key="1">
    <citation type="journal article" date="2019" name="Science">
        <title>Mutation of a bHLH transcription factor allowed almond domestication.</title>
        <authorList>
            <person name="Sanchez-Perez R."/>
            <person name="Pavan S."/>
            <person name="Mazzeo R."/>
            <person name="Moldovan C."/>
            <person name="Aiese Cigliano R."/>
            <person name="Del Cueto J."/>
            <person name="Ricciardi F."/>
            <person name="Lotti C."/>
            <person name="Ricciardi L."/>
            <person name="Dicenta F."/>
            <person name="Lopez-Marques R.L."/>
            <person name="Lindberg Moller B."/>
        </authorList>
    </citation>
    <scope>NUCLEOTIDE SEQUENCE</scope>
</reference>
<evidence type="ECO:0000259" key="9">
    <source>
        <dbReference type="Pfam" id="PF23559"/>
    </source>
</evidence>
<feature type="non-terminal residue" evidence="10">
    <location>
        <position position="1"/>
    </location>
</feature>
<dbReference type="InterPro" id="IPR050905">
    <property type="entry name" value="Plant_NBS-LRR"/>
</dbReference>
<name>A0A4Y1RAQ2_PRUDU</name>
<keyword evidence="2" id="KW-0433">Leucine-rich repeat</keyword>
<evidence type="ECO:0000256" key="5">
    <source>
        <dbReference type="ARBA" id="ARBA00023125"/>
    </source>
</evidence>